<feature type="region of interest" description="Disordered" evidence="1">
    <location>
        <begin position="1"/>
        <end position="198"/>
    </location>
</feature>
<evidence type="ECO:0000256" key="1">
    <source>
        <dbReference type="SAM" id="MobiDB-lite"/>
    </source>
</evidence>
<comment type="caution">
    <text evidence="2">The sequence shown here is derived from an EMBL/GenBank/DDBJ whole genome shotgun (WGS) entry which is preliminary data.</text>
</comment>
<feature type="compositionally biased region" description="Basic and acidic residues" evidence="1">
    <location>
        <begin position="33"/>
        <end position="49"/>
    </location>
</feature>
<evidence type="ECO:0000313" key="3">
    <source>
        <dbReference type="Proteomes" id="UP000574390"/>
    </source>
</evidence>
<feature type="compositionally biased region" description="Basic and acidic residues" evidence="1">
    <location>
        <begin position="181"/>
        <end position="198"/>
    </location>
</feature>
<proteinExistence type="predicted"/>
<dbReference type="Proteomes" id="UP000574390">
    <property type="component" value="Unassembled WGS sequence"/>
</dbReference>
<gene>
    <name evidence="2" type="ORF">FOZ62_026113</name>
</gene>
<evidence type="ECO:0000313" key="2">
    <source>
        <dbReference type="EMBL" id="KAF4705083.1"/>
    </source>
</evidence>
<accession>A0A7J6Q9R7</accession>
<name>A0A7J6Q9R7_PEROL</name>
<organism evidence="2 3">
    <name type="scientific">Perkinsus olseni</name>
    <name type="common">Perkinsus atlanticus</name>
    <dbReference type="NCBI Taxonomy" id="32597"/>
    <lineage>
        <taxon>Eukaryota</taxon>
        <taxon>Sar</taxon>
        <taxon>Alveolata</taxon>
        <taxon>Perkinsozoa</taxon>
        <taxon>Perkinsea</taxon>
        <taxon>Perkinsida</taxon>
        <taxon>Perkinsidae</taxon>
        <taxon>Perkinsus</taxon>
    </lineage>
</organism>
<feature type="compositionally biased region" description="Basic and acidic residues" evidence="1">
    <location>
        <begin position="135"/>
        <end position="145"/>
    </location>
</feature>
<dbReference type="AlphaFoldDB" id="A0A7J6Q9R7"/>
<protein>
    <submittedName>
        <fullName evidence="2">Uncharacterized protein</fullName>
    </submittedName>
</protein>
<reference evidence="2 3" key="1">
    <citation type="submission" date="2020-04" db="EMBL/GenBank/DDBJ databases">
        <title>Perkinsus olseni comparative genomics.</title>
        <authorList>
            <person name="Bogema D.R."/>
        </authorList>
    </citation>
    <scope>NUCLEOTIDE SEQUENCE [LARGE SCALE GENOMIC DNA]</scope>
    <source>
        <strain evidence="2">ATCC PRA-205</strain>
    </source>
</reference>
<sequence>VESVRRQPLVRTMSEPPPEQEGDQGLPVVESNSLEKDSVEADKQMDVSREPLSGYEDLVTEEDLYALERSRRGPRRPSWKLLNPPKKKTIDETNPVGQRRASPSKRRSSPDYADLLPSGDEESDDEGHQRRRGRSRELTTADIGKKTGGSPRIRPRVPSRDEDRLSRNASGDLRKQFYRNSDNDSHRRFFDRNRHTGGRFEDHYKKYTTVEDQKRVQSNRVAGISDFLAWAKDAKGAGDGGTHGEPAAAGEAIEIDLFISEEEDQPKEISKSVSQLR</sequence>
<feature type="non-terminal residue" evidence="2">
    <location>
        <position position="277"/>
    </location>
</feature>
<dbReference type="EMBL" id="JABANM010031138">
    <property type="protein sequence ID" value="KAF4705083.1"/>
    <property type="molecule type" value="Genomic_DNA"/>
</dbReference>